<feature type="region of interest" description="Disordered" evidence="1">
    <location>
        <begin position="51"/>
        <end position="176"/>
    </location>
</feature>
<evidence type="ECO:0000313" key="3">
    <source>
        <dbReference type="Proteomes" id="UP000316270"/>
    </source>
</evidence>
<protein>
    <submittedName>
        <fullName evidence="2">Uncharacterized protein</fullName>
    </submittedName>
</protein>
<accession>A0A517L1D7</accession>
<feature type="region of interest" description="Disordered" evidence="1">
    <location>
        <begin position="1"/>
        <end position="20"/>
    </location>
</feature>
<dbReference type="Proteomes" id="UP000316270">
    <property type="component" value="Chromosome 3"/>
</dbReference>
<evidence type="ECO:0000256" key="1">
    <source>
        <dbReference type="SAM" id="MobiDB-lite"/>
    </source>
</evidence>
<dbReference type="EMBL" id="CP042187">
    <property type="protein sequence ID" value="QDS69438.1"/>
    <property type="molecule type" value="Genomic_DNA"/>
</dbReference>
<feature type="compositionally biased region" description="Basic and acidic residues" evidence="1">
    <location>
        <begin position="102"/>
        <end position="131"/>
    </location>
</feature>
<feature type="compositionally biased region" description="Basic and acidic residues" evidence="1">
    <location>
        <begin position="157"/>
        <end position="169"/>
    </location>
</feature>
<proteinExistence type="predicted"/>
<organism evidence="2 3">
    <name type="scientific">Venturia effusa</name>
    <dbReference type="NCBI Taxonomy" id="50376"/>
    <lineage>
        <taxon>Eukaryota</taxon>
        <taxon>Fungi</taxon>
        <taxon>Dikarya</taxon>
        <taxon>Ascomycota</taxon>
        <taxon>Pezizomycotina</taxon>
        <taxon>Dothideomycetes</taxon>
        <taxon>Pleosporomycetidae</taxon>
        <taxon>Venturiales</taxon>
        <taxon>Venturiaceae</taxon>
        <taxon>Venturia</taxon>
    </lineage>
</organism>
<dbReference type="AlphaFoldDB" id="A0A517L1D7"/>
<feature type="compositionally biased region" description="Polar residues" evidence="1">
    <location>
        <begin position="1"/>
        <end position="17"/>
    </location>
</feature>
<evidence type="ECO:0000313" key="2">
    <source>
        <dbReference type="EMBL" id="QDS69438.1"/>
    </source>
</evidence>
<dbReference type="OrthoDB" id="10550062at2759"/>
<gene>
    <name evidence="2" type="ORF">FKW77_005467</name>
</gene>
<feature type="compositionally biased region" description="Low complexity" evidence="1">
    <location>
        <begin position="142"/>
        <end position="156"/>
    </location>
</feature>
<keyword evidence="3" id="KW-1185">Reference proteome</keyword>
<feature type="compositionally biased region" description="Basic and acidic residues" evidence="1">
    <location>
        <begin position="55"/>
        <end position="77"/>
    </location>
</feature>
<reference evidence="2 3" key="1">
    <citation type="submission" date="2019-07" db="EMBL/GenBank/DDBJ databases">
        <title>Finished genome of Venturia effusa.</title>
        <authorList>
            <person name="Young C.A."/>
            <person name="Cox M.P."/>
            <person name="Ganley A.R.D."/>
            <person name="David W.J."/>
        </authorList>
    </citation>
    <scope>NUCLEOTIDE SEQUENCE [LARGE SCALE GENOMIC DNA]</scope>
    <source>
        <strain evidence="3">albino</strain>
    </source>
</reference>
<name>A0A517L1D7_9PEZI</name>
<sequence length="227" mass="26062">MSRETSPANRTFSTQTSRRAEAQNFLRLAFDSDDRRLQGIYLNAARQILAEMESEVDKSRIDGLGRDESRSLERDPPRGGSTKMESKDENDDDGFGEAQPPHGRESDSAEERSTSESEEDRQWRQDDYPHSEEEDWDVNNGESSARSPPAEEPPLAHSDKFKQDLHSHNDSTTPNRFNLPVQEILRVSNMDVRVYARMMELFEIESRHRLSICNSEQALHEARKKPA</sequence>